<evidence type="ECO:0000256" key="3">
    <source>
        <dbReference type="ARBA" id="ARBA00023157"/>
    </source>
</evidence>
<dbReference type="InterPro" id="IPR036084">
    <property type="entry name" value="Ser_inhib-like_sf"/>
</dbReference>
<dbReference type="GO" id="GO:0004867">
    <property type="term" value="F:serine-type endopeptidase inhibitor activity"/>
    <property type="evidence" value="ECO:0007669"/>
    <property type="project" value="UniProtKB-KW"/>
</dbReference>
<reference evidence="4" key="1">
    <citation type="submission" date="2007-07" db="EMBL/GenBank/DDBJ databases">
        <title>PCAP assembly of the Caenorhabditis remanei genome.</title>
        <authorList>
            <consortium name="The Caenorhabditis remanei Sequencing Consortium"/>
            <person name="Wilson R.K."/>
        </authorList>
    </citation>
    <scope>NUCLEOTIDE SEQUENCE [LARGE SCALE GENOMIC DNA]</scope>
    <source>
        <strain evidence="4">PB4641</strain>
    </source>
</reference>
<protein>
    <submittedName>
        <fullName evidence="4">Uncharacterized protein</fullName>
    </submittedName>
</protein>
<dbReference type="eggNOG" id="KOG1216">
    <property type="taxonomic scope" value="Eukaryota"/>
</dbReference>
<gene>
    <name evidence="4" type="ORF">CRE_18028</name>
</gene>
<dbReference type="InterPro" id="IPR002919">
    <property type="entry name" value="TIL_dom"/>
</dbReference>
<dbReference type="PANTHER" id="PTHR23259">
    <property type="entry name" value="RIDDLE"/>
    <property type="match status" value="1"/>
</dbReference>
<keyword evidence="5" id="KW-1185">Reference proteome</keyword>
<dbReference type="OMA" id="CACEPTC"/>
<keyword evidence="3" id="KW-1015">Disulfide bond</keyword>
<evidence type="ECO:0000313" key="5">
    <source>
        <dbReference type="Proteomes" id="UP000008281"/>
    </source>
</evidence>
<accession>E3MTU8</accession>
<dbReference type="KEGG" id="crq:GCK72_016575"/>
<dbReference type="HOGENOM" id="CLU_103075_0_0_1"/>
<evidence type="ECO:0000313" key="4">
    <source>
        <dbReference type="EMBL" id="EFP08870.1"/>
    </source>
</evidence>
<keyword evidence="1" id="KW-0646">Protease inhibitor</keyword>
<dbReference type="OrthoDB" id="6236007at2759"/>
<dbReference type="SUPFAM" id="SSF57567">
    <property type="entry name" value="Serine protease inhibitors"/>
    <property type="match status" value="1"/>
</dbReference>
<proteinExistence type="predicted"/>
<dbReference type="Pfam" id="PF01826">
    <property type="entry name" value="TIL"/>
    <property type="match status" value="1"/>
</dbReference>
<dbReference type="Gene3D" id="2.10.25.10">
    <property type="entry name" value="Laminin"/>
    <property type="match status" value="1"/>
</dbReference>
<organism evidence="5">
    <name type="scientific">Caenorhabditis remanei</name>
    <name type="common">Caenorhabditis vulgaris</name>
    <dbReference type="NCBI Taxonomy" id="31234"/>
    <lineage>
        <taxon>Eukaryota</taxon>
        <taxon>Metazoa</taxon>
        <taxon>Ecdysozoa</taxon>
        <taxon>Nematoda</taxon>
        <taxon>Chromadorea</taxon>
        <taxon>Rhabditida</taxon>
        <taxon>Rhabditina</taxon>
        <taxon>Rhabditomorpha</taxon>
        <taxon>Rhabditoidea</taxon>
        <taxon>Rhabditidae</taxon>
        <taxon>Peloderinae</taxon>
        <taxon>Caenorhabditis</taxon>
    </lineage>
</organism>
<dbReference type="CTD" id="9814652"/>
<name>E3MTU8_CAERE</name>
<dbReference type="Proteomes" id="UP000008281">
    <property type="component" value="Unassembled WGS sequence"/>
</dbReference>
<dbReference type="EMBL" id="DS268477">
    <property type="protein sequence ID" value="EFP08870.1"/>
    <property type="molecule type" value="Genomic_DNA"/>
</dbReference>
<evidence type="ECO:0000256" key="1">
    <source>
        <dbReference type="ARBA" id="ARBA00022690"/>
    </source>
</evidence>
<dbReference type="AlphaFoldDB" id="E3MTU8"/>
<evidence type="ECO:0000256" key="2">
    <source>
        <dbReference type="ARBA" id="ARBA00022900"/>
    </source>
</evidence>
<dbReference type="FunCoup" id="E3MTU8">
    <property type="interactions" value="1738"/>
</dbReference>
<sequence>MSPIHIFLPLLLVLPVLSHELHHKAFRAWKTPKVNKHRLSLIIQRLKLNETKRLDGADLSDIHQSTDPVSKLTASEQCPMFQSFSSCACEPTCNNPNPYCPNCEPGCTCRNGFVRSSLHLCILPEECPRTKLRRFELQAPRRLYEAVPVVLSSTTTTEEPTTTEPSLPSTTTESFIIEDEMVTVPLLVLRNGPTPPSAPPMLQEPSDMIGAPSATPPPDFSYGPPGMNAAKVALYENFLKQKRIMKALRHRRNQFAKRML</sequence>
<dbReference type="GeneID" id="9814652"/>
<dbReference type="CDD" id="cd19941">
    <property type="entry name" value="TIL"/>
    <property type="match status" value="1"/>
</dbReference>
<dbReference type="RefSeq" id="XP_003100382.2">
    <property type="nucleotide sequence ID" value="XM_003100334.2"/>
</dbReference>
<dbReference type="PANTHER" id="PTHR23259:SF83">
    <property type="entry name" value="TIL DOMAIN-CONTAINING PROTEIN"/>
    <property type="match status" value="1"/>
</dbReference>
<dbReference type="InterPro" id="IPR051368">
    <property type="entry name" value="SerProtInhib-TIL_Domain"/>
</dbReference>
<keyword evidence="2" id="KW-0722">Serine protease inhibitor</keyword>